<evidence type="ECO:0000259" key="14">
    <source>
        <dbReference type="Pfam" id="PF08245"/>
    </source>
</evidence>
<dbReference type="SUPFAM" id="SSF53244">
    <property type="entry name" value="MurD-like peptide ligases, peptide-binding domain"/>
    <property type="match status" value="1"/>
</dbReference>
<dbReference type="EMBL" id="FMZL01000001">
    <property type="protein sequence ID" value="SDB95684.1"/>
    <property type="molecule type" value="Genomic_DNA"/>
</dbReference>
<dbReference type="InterPro" id="IPR036615">
    <property type="entry name" value="Mur_ligase_C_dom_sf"/>
</dbReference>
<evidence type="ECO:0000256" key="11">
    <source>
        <dbReference type="RuleBase" id="RU004136"/>
    </source>
</evidence>
<dbReference type="Pfam" id="PF08245">
    <property type="entry name" value="Mur_ligase_M"/>
    <property type="match status" value="1"/>
</dbReference>
<feature type="domain" description="Mur ligase central" evidence="14">
    <location>
        <begin position="119"/>
        <end position="319"/>
    </location>
</feature>
<dbReference type="InterPro" id="IPR051046">
    <property type="entry name" value="MurCDEF_CellWall_CoF430Synth"/>
</dbReference>
<proteinExistence type="inferred from homology"/>
<dbReference type="Gene3D" id="3.40.1190.10">
    <property type="entry name" value="Mur-like, catalytic domain"/>
    <property type="match status" value="1"/>
</dbReference>
<dbReference type="GO" id="GO:0051301">
    <property type="term" value="P:cell division"/>
    <property type="evidence" value="ECO:0007669"/>
    <property type="project" value="UniProtKB-KW"/>
</dbReference>
<keyword evidence="4 10" id="KW-0547">Nucleotide-binding</keyword>
<evidence type="ECO:0000313" key="15">
    <source>
        <dbReference type="EMBL" id="SDB95684.1"/>
    </source>
</evidence>
<dbReference type="SUPFAM" id="SSF63418">
    <property type="entry name" value="MurE/MurF N-terminal domain"/>
    <property type="match status" value="1"/>
</dbReference>
<dbReference type="UniPathway" id="UPA00219"/>
<dbReference type="AlphaFoldDB" id="A0A1G6HNA7"/>
<evidence type="ECO:0000256" key="2">
    <source>
        <dbReference type="ARBA" id="ARBA00022598"/>
    </source>
</evidence>
<dbReference type="Gene3D" id="3.90.190.20">
    <property type="entry name" value="Mur ligase, C-terminal domain"/>
    <property type="match status" value="1"/>
</dbReference>
<comment type="catalytic activity">
    <reaction evidence="10 11">
        <text>D-alanyl-D-alanine + UDP-N-acetyl-alpha-D-muramoyl-L-alanyl-gamma-D-glutamyl-meso-2,6-diaminopimelate + ATP = UDP-N-acetyl-alpha-D-muramoyl-L-alanyl-gamma-D-glutamyl-meso-2,6-diaminopimeloyl-D-alanyl-D-alanine + ADP + phosphate + H(+)</text>
        <dbReference type="Rhea" id="RHEA:28374"/>
        <dbReference type="ChEBI" id="CHEBI:15378"/>
        <dbReference type="ChEBI" id="CHEBI:30616"/>
        <dbReference type="ChEBI" id="CHEBI:43474"/>
        <dbReference type="ChEBI" id="CHEBI:57822"/>
        <dbReference type="ChEBI" id="CHEBI:61386"/>
        <dbReference type="ChEBI" id="CHEBI:83905"/>
        <dbReference type="ChEBI" id="CHEBI:456216"/>
        <dbReference type="EC" id="6.3.2.10"/>
    </reaction>
</comment>
<evidence type="ECO:0000256" key="9">
    <source>
        <dbReference type="ARBA" id="ARBA00023316"/>
    </source>
</evidence>
<feature type="binding site" evidence="10">
    <location>
        <begin position="121"/>
        <end position="127"/>
    </location>
    <ligand>
        <name>ATP</name>
        <dbReference type="ChEBI" id="CHEBI:30616"/>
    </ligand>
</feature>
<dbReference type="InterPro" id="IPR005863">
    <property type="entry name" value="UDP-N-AcMur_synth"/>
</dbReference>
<evidence type="ECO:0000256" key="10">
    <source>
        <dbReference type="HAMAP-Rule" id="MF_02019"/>
    </source>
</evidence>
<dbReference type="RefSeq" id="WP_090844080.1">
    <property type="nucleotide sequence ID" value="NZ_FMZL01000001.1"/>
</dbReference>
<evidence type="ECO:0000256" key="4">
    <source>
        <dbReference type="ARBA" id="ARBA00022741"/>
    </source>
</evidence>
<name>A0A1G6HNA7_9ACTN</name>
<keyword evidence="2 10" id="KW-0436">Ligase</keyword>
<dbReference type="SUPFAM" id="SSF53623">
    <property type="entry name" value="MurD-like peptide ligases, catalytic domain"/>
    <property type="match status" value="1"/>
</dbReference>
<feature type="domain" description="Mur ligase N-terminal catalytic" evidence="12">
    <location>
        <begin position="26"/>
        <end position="90"/>
    </location>
</feature>
<evidence type="ECO:0000256" key="3">
    <source>
        <dbReference type="ARBA" id="ARBA00022618"/>
    </source>
</evidence>
<dbReference type="GO" id="GO:0005524">
    <property type="term" value="F:ATP binding"/>
    <property type="evidence" value="ECO:0007669"/>
    <property type="project" value="UniProtKB-UniRule"/>
</dbReference>
<comment type="subcellular location">
    <subcellularLocation>
        <location evidence="10 11">Cytoplasm</location>
    </subcellularLocation>
</comment>
<dbReference type="Pfam" id="PF02875">
    <property type="entry name" value="Mur_ligase_C"/>
    <property type="match status" value="1"/>
</dbReference>
<dbReference type="GO" id="GO:0071555">
    <property type="term" value="P:cell wall organization"/>
    <property type="evidence" value="ECO:0007669"/>
    <property type="project" value="UniProtKB-KW"/>
</dbReference>
<comment type="function">
    <text evidence="10 11">Involved in cell wall formation. Catalyzes the final step in the synthesis of UDP-N-acetylmuramoyl-pentapeptide, the precursor of murein.</text>
</comment>
<evidence type="ECO:0000256" key="7">
    <source>
        <dbReference type="ARBA" id="ARBA00022984"/>
    </source>
</evidence>
<dbReference type="PANTHER" id="PTHR43024:SF1">
    <property type="entry name" value="UDP-N-ACETYLMURAMOYL-TRIPEPTIDE--D-ALANYL-D-ALANINE LIGASE"/>
    <property type="match status" value="1"/>
</dbReference>
<evidence type="ECO:0000256" key="6">
    <source>
        <dbReference type="ARBA" id="ARBA00022960"/>
    </source>
</evidence>
<dbReference type="GO" id="GO:0008360">
    <property type="term" value="P:regulation of cell shape"/>
    <property type="evidence" value="ECO:0007669"/>
    <property type="project" value="UniProtKB-KW"/>
</dbReference>
<sequence length="482" mass="50587">MVKISVPDMVRATGADVVIEVPGGVVEGVQTDSRAVGTGTCFVCFPGERVDGNKFAPAAVEAGAAAVVMTREPDESLLALARERGCSVLRAKDDDPEEFMLRLAGAWRRMNPQWVVVGVTGSVGKTTTKDMLRASLATRYRVHATAGNFNNLIGLPLTILSADSADEVLVCEMGMNHKGELTRLAAAALPTVSLITNVGTSHIGLLGSRENIARAKAEILSGMRPTAEPQSGVSPMLAMTSDNDFAPLIEREYATPAGVECIYVGTGEKDDVRASDVRLDGEGHPSFSLGFADGWSRDVTLDVPGKAVVQDFLLAVAVCDRLGVDRDAAADAMEHMPRTGMRLEVIRTAGKPSMIDDSYNASPSSIAAALDVLCSMECAGRRVAVLGEVGELGGESARLHGYIGAYAAAKPIDLLVLVGADDARQMREAALTMGFSEDRLELFPDVDSAVATIGAVLGPDDLVLAKGSRSAGLDQFVKGVLA</sequence>
<dbReference type="InterPro" id="IPR000713">
    <property type="entry name" value="Mur_ligase_N"/>
</dbReference>
<evidence type="ECO:0000256" key="1">
    <source>
        <dbReference type="ARBA" id="ARBA00022490"/>
    </source>
</evidence>
<dbReference type="GO" id="GO:0005737">
    <property type="term" value="C:cytoplasm"/>
    <property type="evidence" value="ECO:0007669"/>
    <property type="project" value="UniProtKB-SubCell"/>
</dbReference>
<dbReference type="Gene3D" id="3.40.1390.10">
    <property type="entry name" value="MurE/MurF, N-terminal domain"/>
    <property type="match status" value="1"/>
</dbReference>
<reference evidence="16" key="1">
    <citation type="submission" date="2016-10" db="EMBL/GenBank/DDBJ databases">
        <authorList>
            <person name="Varghese N."/>
            <person name="Submissions S."/>
        </authorList>
    </citation>
    <scope>NUCLEOTIDE SEQUENCE [LARGE SCALE GENOMIC DNA]</scope>
    <source>
        <strain evidence="16">DSM 22619</strain>
    </source>
</reference>
<evidence type="ECO:0000256" key="5">
    <source>
        <dbReference type="ARBA" id="ARBA00022840"/>
    </source>
</evidence>
<dbReference type="NCBIfam" id="TIGR01143">
    <property type="entry name" value="murF"/>
    <property type="match status" value="1"/>
</dbReference>
<protein>
    <recommendedName>
        <fullName evidence="10 11">UDP-N-acetylmuramoyl-tripeptide--D-alanyl-D-alanine ligase</fullName>
        <ecNumber evidence="10 11">6.3.2.10</ecNumber>
    </recommendedName>
    <alternativeName>
        <fullName evidence="10">D-alanyl-D-alanine-adding enzyme</fullName>
    </alternativeName>
</protein>
<evidence type="ECO:0000313" key="16">
    <source>
        <dbReference type="Proteomes" id="UP000198528"/>
    </source>
</evidence>
<keyword evidence="8 10" id="KW-0131">Cell cycle</keyword>
<gene>
    <name evidence="10" type="primary">murF</name>
    <name evidence="15" type="ORF">SAMN04487824_10127</name>
</gene>
<keyword evidence="1 10" id="KW-0963">Cytoplasm</keyword>
<dbReference type="HAMAP" id="MF_02019">
    <property type="entry name" value="MurF"/>
    <property type="match status" value="1"/>
</dbReference>
<keyword evidence="16" id="KW-1185">Reference proteome</keyword>
<keyword evidence="6 10" id="KW-0133">Cell shape</keyword>
<evidence type="ECO:0000259" key="12">
    <source>
        <dbReference type="Pfam" id="PF01225"/>
    </source>
</evidence>
<accession>A0A1G6HNA7</accession>
<evidence type="ECO:0000259" key="13">
    <source>
        <dbReference type="Pfam" id="PF02875"/>
    </source>
</evidence>
<organism evidence="15 16">
    <name type="scientific">Parafannyhessea umbonata</name>
    <dbReference type="NCBI Taxonomy" id="604330"/>
    <lineage>
        <taxon>Bacteria</taxon>
        <taxon>Bacillati</taxon>
        <taxon>Actinomycetota</taxon>
        <taxon>Coriobacteriia</taxon>
        <taxon>Coriobacteriales</taxon>
        <taxon>Atopobiaceae</taxon>
        <taxon>Parafannyhessea</taxon>
    </lineage>
</organism>
<dbReference type="GO" id="GO:0009252">
    <property type="term" value="P:peptidoglycan biosynthetic process"/>
    <property type="evidence" value="ECO:0007669"/>
    <property type="project" value="UniProtKB-UniRule"/>
</dbReference>
<dbReference type="InterPro" id="IPR013221">
    <property type="entry name" value="Mur_ligase_cen"/>
</dbReference>
<keyword evidence="9 10" id="KW-0961">Cell wall biogenesis/degradation</keyword>
<dbReference type="InterPro" id="IPR036565">
    <property type="entry name" value="Mur-like_cat_sf"/>
</dbReference>
<evidence type="ECO:0000256" key="8">
    <source>
        <dbReference type="ARBA" id="ARBA00023306"/>
    </source>
</evidence>
<keyword evidence="5 10" id="KW-0067">ATP-binding</keyword>
<dbReference type="InterPro" id="IPR004101">
    <property type="entry name" value="Mur_ligase_C"/>
</dbReference>
<comment type="pathway">
    <text evidence="10 11">Cell wall biogenesis; peptidoglycan biosynthesis.</text>
</comment>
<dbReference type="Pfam" id="PF01225">
    <property type="entry name" value="Mur_ligase"/>
    <property type="match status" value="1"/>
</dbReference>
<feature type="domain" description="Mur ligase C-terminal" evidence="13">
    <location>
        <begin position="341"/>
        <end position="469"/>
    </location>
</feature>
<keyword evidence="7 10" id="KW-0573">Peptidoglycan synthesis</keyword>
<dbReference type="InterPro" id="IPR035911">
    <property type="entry name" value="MurE/MurF_N"/>
</dbReference>
<dbReference type="GO" id="GO:0008766">
    <property type="term" value="F:UDP-N-acetylmuramoylalanyl-D-glutamyl-2,6-diaminopimelate-D-alanyl-D-alanine ligase activity"/>
    <property type="evidence" value="ECO:0007669"/>
    <property type="project" value="RHEA"/>
</dbReference>
<keyword evidence="3 10" id="KW-0132">Cell division</keyword>
<dbReference type="Proteomes" id="UP000198528">
    <property type="component" value="Unassembled WGS sequence"/>
</dbReference>
<dbReference type="EC" id="6.3.2.10" evidence="10 11"/>
<dbReference type="GO" id="GO:0047480">
    <property type="term" value="F:UDP-N-acetylmuramoyl-tripeptide-D-alanyl-D-alanine ligase activity"/>
    <property type="evidence" value="ECO:0007669"/>
    <property type="project" value="UniProtKB-UniRule"/>
</dbReference>
<comment type="similarity">
    <text evidence="10">Belongs to the MurCDEF family. MurF subfamily.</text>
</comment>
<dbReference type="STRING" id="604330.SAMN04489857_0617"/>
<dbReference type="PANTHER" id="PTHR43024">
    <property type="entry name" value="UDP-N-ACETYLMURAMOYL-TRIPEPTIDE--D-ALANYL-D-ALANINE LIGASE"/>
    <property type="match status" value="1"/>
</dbReference>